<evidence type="ECO:0000313" key="1">
    <source>
        <dbReference type="EMBL" id="ATW28583.1"/>
    </source>
</evidence>
<gene>
    <name evidence="1" type="ORF">DCMF_12725</name>
</gene>
<proteinExistence type="predicted"/>
<name>A0A3G1L1C3_FORW1</name>
<dbReference type="KEGG" id="fwa:DCMF_12725"/>
<dbReference type="EMBL" id="CP017634">
    <property type="protein sequence ID" value="ATW28583.1"/>
    <property type="molecule type" value="Genomic_DNA"/>
</dbReference>
<dbReference type="AlphaFoldDB" id="A0A3G1L1C3"/>
<sequence length="206" mass="24647">MTQQAADQEQNKKKVTLWTRQHIKSLDELKTNGLIRINRKHLEEKFDVMADYMIKLYLWFAETAGKRVPKPQEVKFPIWCAISEKSMLKPTEDSVVYVLEVDESKVIYFDGTKWDYVLNHLYVPKDAEDEAAYRKEMENKGHKNLRALLDEKTAHFYPREIKQVMDSWVRIFEIEEWNIFRVQANIWEIRPDMVREILYSQESGTN</sequence>
<evidence type="ECO:0008006" key="3">
    <source>
        <dbReference type="Google" id="ProtNLM"/>
    </source>
</evidence>
<dbReference type="InterPro" id="IPR024211">
    <property type="entry name" value="DUF3841"/>
</dbReference>
<organism evidence="1 2">
    <name type="scientific">Formimonas warabiya</name>
    <dbReference type="NCBI Taxonomy" id="1761012"/>
    <lineage>
        <taxon>Bacteria</taxon>
        <taxon>Bacillati</taxon>
        <taxon>Bacillota</taxon>
        <taxon>Clostridia</taxon>
        <taxon>Eubacteriales</taxon>
        <taxon>Peptococcaceae</taxon>
        <taxon>Candidatus Formimonas</taxon>
    </lineage>
</organism>
<dbReference type="Proteomes" id="UP000323521">
    <property type="component" value="Chromosome"/>
</dbReference>
<keyword evidence="2" id="KW-1185">Reference proteome</keyword>
<accession>A0A3G1L1C3</accession>
<evidence type="ECO:0000313" key="2">
    <source>
        <dbReference type="Proteomes" id="UP000323521"/>
    </source>
</evidence>
<dbReference type="OrthoDB" id="286252at2"/>
<protein>
    <recommendedName>
        <fullName evidence="3">DUF3841 domain-containing protein</fullName>
    </recommendedName>
</protein>
<dbReference type="Pfam" id="PF12952">
    <property type="entry name" value="DUF3841"/>
    <property type="match status" value="1"/>
</dbReference>
<reference evidence="1 2" key="1">
    <citation type="submission" date="2016-10" db="EMBL/GenBank/DDBJ databases">
        <title>Complete Genome Sequence of Peptococcaceae strain DCMF.</title>
        <authorList>
            <person name="Edwards R.J."/>
            <person name="Holland S.I."/>
            <person name="Deshpande N.P."/>
            <person name="Wong Y.K."/>
            <person name="Ertan H."/>
            <person name="Manefield M."/>
            <person name="Russell T.L."/>
            <person name="Lee M.J."/>
        </authorList>
    </citation>
    <scope>NUCLEOTIDE SEQUENCE [LARGE SCALE GENOMIC DNA]</scope>
    <source>
        <strain evidence="1 2">DCMF</strain>
    </source>
</reference>